<dbReference type="Gene3D" id="2.130.10.80">
    <property type="entry name" value="Galactose oxidase/kelch, beta-propeller"/>
    <property type="match status" value="1"/>
</dbReference>
<accession>A0A8S2X000</accession>
<protein>
    <submittedName>
        <fullName evidence="1">Uncharacterized protein</fullName>
    </submittedName>
</protein>
<dbReference type="SUPFAM" id="SSF117281">
    <property type="entry name" value="Kelch motif"/>
    <property type="match status" value="1"/>
</dbReference>
<dbReference type="EMBL" id="CAJOBH010070757">
    <property type="protein sequence ID" value="CAF4470780.1"/>
    <property type="molecule type" value="Genomic_DNA"/>
</dbReference>
<evidence type="ECO:0000313" key="2">
    <source>
        <dbReference type="Proteomes" id="UP000681967"/>
    </source>
</evidence>
<gene>
    <name evidence="1" type="ORF">BYL167_LOCUS34653</name>
</gene>
<dbReference type="InterPro" id="IPR037293">
    <property type="entry name" value="Gal_Oxidase_central_sf"/>
</dbReference>
<name>A0A8S2X000_9BILA</name>
<dbReference type="AlphaFoldDB" id="A0A8S2X000"/>
<feature type="non-terminal residue" evidence="1">
    <location>
        <position position="43"/>
    </location>
</feature>
<organism evidence="1 2">
    <name type="scientific">Rotaria magnacalcarata</name>
    <dbReference type="NCBI Taxonomy" id="392030"/>
    <lineage>
        <taxon>Eukaryota</taxon>
        <taxon>Metazoa</taxon>
        <taxon>Spiralia</taxon>
        <taxon>Gnathifera</taxon>
        <taxon>Rotifera</taxon>
        <taxon>Eurotatoria</taxon>
        <taxon>Bdelloidea</taxon>
        <taxon>Philodinida</taxon>
        <taxon>Philodinidae</taxon>
        <taxon>Rotaria</taxon>
    </lineage>
</organism>
<sequence>MWNAVEDMHAARCEHTATLLSSGHVLVIGGYDEDLTREYLSNC</sequence>
<reference evidence="1" key="1">
    <citation type="submission" date="2021-02" db="EMBL/GenBank/DDBJ databases">
        <authorList>
            <person name="Nowell W R."/>
        </authorList>
    </citation>
    <scope>NUCLEOTIDE SEQUENCE</scope>
</reference>
<evidence type="ECO:0000313" key="1">
    <source>
        <dbReference type="EMBL" id="CAF4470780.1"/>
    </source>
</evidence>
<dbReference type="Proteomes" id="UP000681967">
    <property type="component" value="Unassembled WGS sequence"/>
</dbReference>
<dbReference type="InterPro" id="IPR015915">
    <property type="entry name" value="Kelch-typ_b-propeller"/>
</dbReference>
<proteinExistence type="predicted"/>
<comment type="caution">
    <text evidence="1">The sequence shown here is derived from an EMBL/GenBank/DDBJ whole genome shotgun (WGS) entry which is preliminary data.</text>
</comment>